<feature type="region of interest" description="Disordered" evidence="12">
    <location>
        <begin position="1100"/>
        <end position="1119"/>
    </location>
</feature>
<feature type="region of interest" description="Disordered" evidence="12">
    <location>
        <begin position="1"/>
        <end position="82"/>
    </location>
</feature>
<dbReference type="InterPro" id="IPR044749">
    <property type="entry name" value="FANCM_DEXDc"/>
</dbReference>
<dbReference type="CDD" id="cd20077">
    <property type="entry name" value="XPF_nuclease_FANCM"/>
    <property type="match status" value="1"/>
</dbReference>
<dbReference type="OrthoDB" id="6513042at2759"/>
<keyword evidence="16" id="KW-1185">Reference proteome</keyword>
<dbReference type="SMART" id="SM00490">
    <property type="entry name" value="HELICc"/>
    <property type="match status" value="1"/>
</dbReference>
<feature type="region of interest" description="Disordered" evidence="12">
    <location>
        <begin position="861"/>
        <end position="890"/>
    </location>
</feature>
<dbReference type="Ensembl" id="ENSSAUT00010024770.1">
    <property type="protein sequence ID" value="ENSSAUP00010023476.1"/>
    <property type="gene ID" value="ENSSAUG00010010287.1"/>
</dbReference>
<keyword evidence="5" id="KW-0378">Hydrolase</keyword>
<dbReference type="Pfam" id="PF00270">
    <property type="entry name" value="DEAD"/>
    <property type="match status" value="1"/>
</dbReference>
<dbReference type="SUPFAM" id="SSF52540">
    <property type="entry name" value="P-loop containing nucleoside triphosphate hydrolases"/>
    <property type="match status" value="1"/>
</dbReference>
<feature type="region of interest" description="Disordered" evidence="12">
    <location>
        <begin position="1689"/>
        <end position="1731"/>
    </location>
</feature>
<feature type="compositionally biased region" description="Acidic residues" evidence="12">
    <location>
        <begin position="1552"/>
        <end position="1572"/>
    </location>
</feature>
<dbReference type="Gene3D" id="3.40.50.300">
    <property type="entry name" value="P-loop containing nucleotide triphosphate hydrolases"/>
    <property type="match status" value="2"/>
</dbReference>
<evidence type="ECO:0000259" key="13">
    <source>
        <dbReference type="PROSITE" id="PS51192"/>
    </source>
</evidence>
<dbReference type="GO" id="GO:0000400">
    <property type="term" value="F:four-way junction DNA binding"/>
    <property type="evidence" value="ECO:0007669"/>
    <property type="project" value="TreeGrafter"/>
</dbReference>
<dbReference type="CDD" id="cd18801">
    <property type="entry name" value="SF2_C_FANCM_Hef"/>
    <property type="match status" value="1"/>
</dbReference>
<dbReference type="Gene3D" id="1.20.1320.20">
    <property type="entry name" value="hef helicase domain"/>
    <property type="match status" value="1"/>
</dbReference>
<dbReference type="SMART" id="SM00891">
    <property type="entry name" value="ERCC4"/>
    <property type="match status" value="1"/>
</dbReference>
<dbReference type="GeneTree" id="ENSGT00940000156480"/>
<dbReference type="InterPro" id="IPR047418">
    <property type="entry name" value="XPF_nuclease_FANCM"/>
</dbReference>
<feature type="compositionally biased region" description="Polar residues" evidence="12">
    <location>
        <begin position="1332"/>
        <end position="1352"/>
    </location>
</feature>
<feature type="compositionally biased region" description="Polar residues" evidence="12">
    <location>
        <begin position="1363"/>
        <end position="1373"/>
    </location>
</feature>
<evidence type="ECO:0000256" key="7">
    <source>
        <dbReference type="ARBA" id="ARBA00022840"/>
    </source>
</evidence>
<dbReference type="InterPro" id="IPR039686">
    <property type="entry name" value="FANCM/Mph1-like_ID"/>
</dbReference>
<evidence type="ECO:0000256" key="9">
    <source>
        <dbReference type="ARBA" id="ARBA00023242"/>
    </source>
</evidence>
<dbReference type="CDD" id="cd18033">
    <property type="entry name" value="DEXDc_FANCM"/>
    <property type="match status" value="1"/>
</dbReference>
<evidence type="ECO:0000256" key="11">
    <source>
        <dbReference type="ARBA" id="ARBA00083245"/>
    </source>
</evidence>
<keyword evidence="9" id="KW-0539">Nucleus</keyword>
<protein>
    <recommendedName>
        <fullName evidence="11">ATP-dependent RNA helicase FANCM</fullName>
    </recommendedName>
</protein>
<dbReference type="CDD" id="cd12091">
    <property type="entry name" value="FANCM_ID"/>
    <property type="match status" value="1"/>
</dbReference>
<feature type="region of interest" description="Disordered" evidence="12">
    <location>
        <begin position="1552"/>
        <end position="1580"/>
    </location>
</feature>
<dbReference type="PROSITE" id="PS51192">
    <property type="entry name" value="HELICASE_ATP_BIND_1"/>
    <property type="match status" value="1"/>
</dbReference>
<feature type="region of interest" description="Disordered" evidence="12">
    <location>
        <begin position="1209"/>
        <end position="1309"/>
    </location>
</feature>
<dbReference type="InterPro" id="IPR010994">
    <property type="entry name" value="RuvA_2-like"/>
</dbReference>
<dbReference type="Proteomes" id="UP000472265">
    <property type="component" value="Chromosome 16"/>
</dbReference>
<feature type="region of interest" description="Disordered" evidence="12">
    <location>
        <begin position="710"/>
        <end position="731"/>
    </location>
</feature>
<keyword evidence="6" id="KW-0347">Helicase</keyword>
<feature type="compositionally biased region" description="Polar residues" evidence="12">
    <location>
        <begin position="1211"/>
        <end position="1250"/>
    </location>
</feature>
<dbReference type="Pfam" id="PF00271">
    <property type="entry name" value="Helicase_C"/>
    <property type="match status" value="1"/>
</dbReference>
<keyword evidence="7" id="KW-0067">ATP-binding</keyword>
<evidence type="ECO:0000256" key="10">
    <source>
        <dbReference type="ARBA" id="ARBA00058282"/>
    </source>
</evidence>
<dbReference type="SUPFAM" id="SSF47781">
    <property type="entry name" value="RuvA domain 2-like"/>
    <property type="match status" value="1"/>
</dbReference>
<dbReference type="InterPro" id="IPR006166">
    <property type="entry name" value="ERCC4_domain"/>
</dbReference>
<evidence type="ECO:0000256" key="8">
    <source>
        <dbReference type="ARBA" id="ARBA00023204"/>
    </source>
</evidence>
<dbReference type="GO" id="GO:0004518">
    <property type="term" value="F:nuclease activity"/>
    <property type="evidence" value="ECO:0007669"/>
    <property type="project" value="InterPro"/>
</dbReference>
<dbReference type="GO" id="GO:0005634">
    <property type="term" value="C:nucleus"/>
    <property type="evidence" value="ECO:0007669"/>
    <property type="project" value="UniProtKB-SubCell"/>
</dbReference>
<dbReference type="PROSITE" id="PS51194">
    <property type="entry name" value="HELICASE_CTER"/>
    <property type="match status" value="1"/>
</dbReference>
<dbReference type="PANTHER" id="PTHR14025:SF20">
    <property type="entry name" value="FANCONI ANEMIA GROUP M PROTEIN"/>
    <property type="match status" value="1"/>
</dbReference>
<comment type="function">
    <text evidence="10">DNA-dependent ATPase component of the Fanconi anemia (FA) core complex. Required for the normal activation of the FA pathway, leading to monoubiquitination of the FANCI-FANCD2 complex in response to DNA damage, cellular resistance to DNA cross-linking drugs, and prevention of chromosomal breakage. In complex with CENPS and CENPX, binds double-stranded DNA (dsDNA), fork-structured DNA (fsDNA) and Holliday junction substrates. Its ATP-dependent DNA branch migration activity can process branched DNA structures such as a movable replication fork. This activity is strongly stimulated in the presence of CENPS and CENPX. In complex with FAAP24, efficiently binds to single-strand DNA (ssDNA), splayed-arm DNA, and 3'-flap substrates. In vitro, on its own, strongly binds ssDNA oligomers and weakly fsDNA, but does not bind to dsDNA.</text>
</comment>
<feature type="compositionally biased region" description="Basic and acidic residues" evidence="12">
    <location>
        <begin position="1149"/>
        <end position="1186"/>
    </location>
</feature>
<keyword evidence="8" id="KW-0234">DNA repair</keyword>
<dbReference type="SUPFAM" id="SSF52980">
    <property type="entry name" value="Restriction endonuclease-like"/>
    <property type="match status" value="1"/>
</dbReference>
<evidence type="ECO:0000256" key="3">
    <source>
        <dbReference type="ARBA" id="ARBA00022741"/>
    </source>
</evidence>
<evidence type="ECO:0000259" key="14">
    <source>
        <dbReference type="PROSITE" id="PS51194"/>
    </source>
</evidence>
<dbReference type="InterPro" id="IPR014001">
    <property type="entry name" value="Helicase_ATP-bd"/>
</dbReference>
<reference evidence="15" key="1">
    <citation type="submission" date="2021-04" db="EMBL/GenBank/DDBJ databases">
        <authorList>
            <consortium name="Wellcome Sanger Institute Data Sharing"/>
        </authorList>
    </citation>
    <scope>NUCLEOTIDE SEQUENCE [LARGE SCALE GENOMIC DNA]</scope>
</reference>
<dbReference type="InterPro" id="IPR027417">
    <property type="entry name" value="P-loop_NTPase"/>
</dbReference>
<dbReference type="FunFam" id="1.20.1320.20:FF:000001">
    <property type="entry name" value="Fanconi anemia, complementation group M"/>
    <property type="match status" value="1"/>
</dbReference>
<dbReference type="InterPro" id="IPR011335">
    <property type="entry name" value="Restrct_endonuc-II-like"/>
</dbReference>
<comment type="subcellular location">
    <subcellularLocation>
        <location evidence="1">Nucleus</location>
    </subcellularLocation>
</comment>
<evidence type="ECO:0000256" key="2">
    <source>
        <dbReference type="ARBA" id="ARBA00009889"/>
    </source>
</evidence>
<feature type="domain" description="Helicase ATP-binding" evidence="13">
    <location>
        <begin position="166"/>
        <end position="334"/>
    </location>
</feature>
<feature type="domain" description="Helicase C-terminal" evidence="14">
    <location>
        <begin position="527"/>
        <end position="681"/>
    </location>
</feature>
<gene>
    <name evidence="15" type="primary">fancm</name>
</gene>
<reference evidence="15" key="2">
    <citation type="submission" date="2025-08" db="UniProtKB">
        <authorList>
            <consortium name="Ensembl"/>
        </authorList>
    </citation>
    <scope>IDENTIFICATION</scope>
</reference>
<dbReference type="InParanoid" id="A0A671VFG9"/>
<dbReference type="OMA" id="MQMLPND"/>
<dbReference type="Gene3D" id="3.40.50.10130">
    <property type="match status" value="1"/>
</dbReference>
<keyword evidence="4" id="KW-0227">DNA damage</keyword>
<feature type="compositionally biased region" description="Polar residues" evidence="12">
    <location>
        <begin position="42"/>
        <end position="55"/>
    </location>
</feature>
<sequence length="2059" mass="231650">MKMSSGSNQRTLFQTWGASASENRVVQPKKDGKKPAGRRKTTQSSTTQVAKTNLPRNPLWTEIGQGSTYTSEIPGRTEEPKPVCEYEDDDDDLMVVAVYEAEKSLQLDNVHSFQHENRVGTESIACSSLPSSVGQTYPDFPGFDCSSAKVWIYPTNYPIRDYQLKISEAALFQNTLVCLPTGLGKTFIASVVMYNFYRWYPSGKIVFMAPTKPLVAQQIEACYKVMGIPQAHMAELTGSTAAKQRQEVWRTKRVFFLTPQVMVNDLSRESCPAQQVKCVVIDEAHKALGNHAYCQVIRQLGSQTLQFRILALSATPGGDTKSVQSVISNLLISHIELRSDESPDILAHSHQRSVDKVVVPLGDVLSAYQAHYLQVLEKFMSRLFQNRVMAHKDLRTLSKYQLILARDQFRKNPPPQIKGPQQGMLEGDFALCISLYHGYELLMQMGLRSLFFYIQGIMDGSREMSRARNELQRTPTFMDLYHEMEAMFLKPSAGPEEPFVYSHPKLEKLEEVVLQHFRLWAESSADNTDSGPQEVSTRVMIFSSFRESVQEIAAMLNRHAPLIRVMTFMGQASAGKGVKGFTQKEQLEVVHRFRQGGFNTLVSTCVGEEGLDIGEVDLIVCFDAQKNPIRLVQRMGRTGRKRQGRIVVILAEGREERTYNQSQSNKRSVYKSIISSKNGFHMYPNSPRMMPEGVNPTLHKMHITCGQFDHQENSRRSVRGRRSHSEGRASLIHPQNLIRQGSATSDGFLSSTEYSLWASTMRLEEDEAHPTLEKSHFMTLPTALPPQEEVSNQTPVSRELSLWEWRHWQHKALPTHVVDHSLRCHHFIKVMELIDGMREENEGECRYEQELLPYLHEADGHVKKEQKKQKTTKNCAKNTSSKPKLPRPTLSDLGYIDEESETPFYLRLPVPHHTEASNDEVTDHPGPEAICPCPSINDCPEADMDDNCVFINEDVNKSDHADDEPVNLDGLSQLIAKTDLDEDEDFELQAMFYVPKWDSSPSSCAQPRQGRDESLKAILANVVELLSRSPPPQIEDLEADMAVQSHPPTPPHQPFLVSFTLGVDDDDDDDDDDEVMMISPIPTRVDSNEPLMGKQDREFYQDGPRSEEQQSVDVAADSPTWDEVFSEDEAKDNHNVRDENKETDEEEIKSENESIAEEKGRHWDDLRNQEKPDSKDDGVKDNMDHHMDDSMDLFEDDEAFLQVTIPEISTPGVTPMTSPSAGGFSNSTKKPSNTLHMHTPTAESTRTLNTRDFAHAKQRTLTPQDTNAQSNTGTKHNACTETTTKEKTDSSRRTPTRQQNPDSFDTSHDFFSVNFDLGYSLEESDEDVPAPCTSTSPQPKKQAASDSSTPYNSFHRPRFPLESSESALSTPQMLSAHRRRETLQPSPLMSKGGALPSPITSPGVRRTLMPRYGEPRTPSLLSRLERRRPEGPIPQASVCLAESPPHPEECISDSEDEVVVHKRRLQNKVNPLSSPEMSKICSDLDSPLVVNRKRVAALNTTDEMEGEAVSDDDFQNESVFTRRTTAAEKQQVQHGKAKHAKCRPGRQFLDEEAEMSEEDDGGDVSSDEEDGDEQNHSLDGFVVDNTHCSQGLNESEMHGIYLKSVRSPAVQGKFKMSYRNHHNMDIFSQVPEMDETYAEDSFVVGSEVEEPGSSEEEAEDIELMPEDSYVDGKRQYATRRRVFLHKARAGAKSAAEAPPEQNAGVKPKRSRVIRINDSSEEETEEVSKKRSLIAESTVAAPLWSKEKQEPSSASSTVASKVSLLSKAQRCSVTEDKQNERRRQRFENQHLLSDELDFEKSESLLSSKKLPQAFSATSSVPQKSTVQDLSAAVRILVDSRCISSGVELMTSLRQRHAATVHICSLDGSYFIVSNRTAVERHSQSDLASMQNRKRLAERVNSLQGLFERVCLIVEKDRTKPGEASRPFQRTRYYDSTLTALVRTGVRLLWSNGPEESAGLLADLARLEQRKGQGITVLLEVKGQHRQQALQLYLSLPSVNYVHALSMSHNFRSIAQLINSSVEDVQKGGSMSRSRAEEIYRFLRYSCDSFLMNTPKVAKNS</sequence>
<feature type="region of interest" description="Disordered" evidence="12">
    <location>
        <begin position="1323"/>
        <end position="1428"/>
    </location>
</feature>
<dbReference type="CTD" id="57697"/>
<evidence type="ECO:0000256" key="4">
    <source>
        <dbReference type="ARBA" id="ARBA00022763"/>
    </source>
</evidence>
<evidence type="ECO:0000256" key="12">
    <source>
        <dbReference type="SAM" id="MobiDB-lite"/>
    </source>
</evidence>
<dbReference type="GO" id="GO:0036297">
    <property type="term" value="P:interstrand cross-link repair"/>
    <property type="evidence" value="ECO:0007669"/>
    <property type="project" value="TreeGrafter"/>
</dbReference>
<accession>A0A671VFG9</accession>
<dbReference type="RefSeq" id="XP_030247473.1">
    <property type="nucleotide sequence ID" value="XM_030391613.1"/>
</dbReference>
<dbReference type="InterPro" id="IPR011545">
    <property type="entry name" value="DEAD/DEAH_box_helicase_dom"/>
</dbReference>
<feature type="region of interest" description="Disordered" evidence="12">
    <location>
        <begin position="1124"/>
        <end position="1186"/>
    </location>
</feature>
<feature type="compositionally biased region" description="Polar residues" evidence="12">
    <location>
        <begin position="1"/>
        <end position="24"/>
    </location>
</feature>
<name>A0A671VFG9_SPAAU</name>
<organism evidence="15 16">
    <name type="scientific">Sparus aurata</name>
    <name type="common">Gilthead sea bream</name>
    <dbReference type="NCBI Taxonomy" id="8175"/>
    <lineage>
        <taxon>Eukaryota</taxon>
        <taxon>Metazoa</taxon>
        <taxon>Chordata</taxon>
        <taxon>Craniata</taxon>
        <taxon>Vertebrata</taxon>
        <taxon>Euteleostomi</taxon>
        <taxon>Actinopterygii</taxon>
        <taxon>Neopterygii</taxon>
        <taxon>Teleostei</taxon>
        <taxon>Neoteleostei</taxon>
        <taxon>Acanthomorphata</taxon>
        <taxon>Eupercaria</taxon>
        <taxon>Spariformes</taxon>
        <taxon>Sparidae</taxon>
        <taxon>Sparus</taxon>
    </lineage>
</organism>
<dbReference type="GO" id="GO:0045003">
    <property type="term" value="P:double-strand break repair via synthesis-dependent strand annealing"/>
    <property type="evidence" value="ECO:0007669"/>
    <property type="project" value="TreeGrafter"/>
</dbReference>
<evidence type="ECO:0000313" key="16">
    <source>
        <dbReference type="Proteomes" id="UP000472265"/>
    </source>
</evidence>
<dbReference type="InterPro" id="IPR031879">
    <property type="entry name" value="FANCM-MHF-bd"/>
</dbReference>
<evidence type="ECO:0000256" key="5">
    <source>
        <dbReference type="ARBA" id="ARBA00022801"/>
    </source>
</evidence>
<proteinExistence type="inferred from homology"/>
<feature type="compositionally biased region" description="Basic and acidic residues" evidence="12">
    <location>
        <begin position="1283"/>
        <end position="1292"/>
    </location>
</feature>
<keyword evidence="3" id="KW-0547">Nucleotide-binding</keyword>
<dbReference type="FunFam" id="3.40.50.300:FF:000861">
    <property type="entry name" value="Fanconi anemia, complementation group M"/>
    <property type="match status" value="1"/>
</dbReference>
<dbReference type="PANTHER" id="PTHR14025">
    <property type="entry name" value="FANCONI ANEMIA GROUP M FANCM FAMILY MEMBER"/>
    <property type="match status" value="1"/>
</dbReference>
<dbReference type="InterPro" id="IPR001650">
    <property type="entry name" value="Helicase_C-like"/>
</dbReference>
<feature type="compositionally biased region" description="Basic and acidic residues" evidence="12">
    <location>
        <begin position="1131"/>
        <end position="1140"/>
    </location>
</feature>
<comment type="similarity">
    <text evidence="2">Belongs to the DEAD box helicase family. DEAH subfamily. FANCM sub-subfamily.</text>
</comment>
<dbReference type="GeneID" id="115565938"/>
<dbReference type="Pfam" id="PF02732">
    <property type="entry name" value="ERCC4"/>
    <property type="match status" value="1"/>
</dbReference>
<evidence type="ECO:0000256" key="6">
    <source>
        <dbReference type="ARBA" id="ARBA00022806"/>
    </source>
</evidence>
<evidence type="ECO:0000313" key="15">
    <source>
        <dbReference type="Ensembl" id="ENSSAUP00010023476.1"/>
    </source>
</evidence>
<dbReference type="GO" id="GO:0035825">
    <property type="term" value="P:homologous recombination"/>
    <property type="evidence" value="ECO:0007669"/>
    <property type="project" value="UniProtKB-ARBA"/>
</dbReference>
<feature type="compositionally biased region" description="Polar residues" evidence="12">
    <location>
        <begin position="1259"/>
        <end position="1279"/>
    </location>
</feature>
<dbReference type="GO" id="GO:0005524">
    <property type="term" value="F:ATP binding"/>
    <property type="evidence" value="ECO:0007669"/>
    <property type="project" value="UniProtKB-KW"/>
</dbReference>
<dbReference type="GO" id="GO:0043138">
    <property type="term" value="F:3'-5' DNA helicase activity"/>
    <property type="evidence" value="ECO:0007669"/>
    <property type="project" value="InterPro"/>
</dbReference>
<dbReference type="SMART" id="SM00487">
    <property type="entry name" value="DEXDc"/>
    <property type="match status" value="1"/>
</dbReference>
<dbReference type="Pfam" id="PF16783">
    <property type="entry name" value="FANCM-MHF_bd"/>
    <property type="match status" value="1"/>
</dbReference>
<evidence type="ECO:0000256" key="1">
    <source>
        <dbReference type="ARBA" id="ARBA00004123"/>
    </source>
</evidence>
<dbReference type="Gene3D" id="1.10.150.20">
    <property type="entry name" value="5' to 3' exonuclease, C-terminal subdomain"/>
    <property type="match status" value="1"/>
</dbReference>
<reference evidence="15" key="3">
    <citation type="submission" date="2025-09" db="UniProtKB">
        <authorList>
            <consortium name="Ensembl"/>
        </authorList>
    </citation>
    <scope>IDENTIFICATION</scope>
</reference>
<dbReference type="GO" id="GO:0016787">
    <property type="term" value="F:hydrolase activity"/>
    <property type="evidence" value="ECO:0007669"/>
    <property type="project" value="UniProtKB-KW"/>
</dbReference>
<dbReference type="GO" id="GO:0009378">
    <property type="term" value="F:four-way junction helicase activity"/>
    <property type="evidence" value="ECO:0007669"/>
    <property type="project" value="TreeGrafter"/>
</dbReference>